<evidence type="ECO:0000256" key="7">
    <source>
        <dbReference type="ARBA" id="ARBA00023136"/>
    </source>
</evidence>
<dbReference type="GO" id="GO:0016020">
    <property type="term" value="C:membrane"/>
    <property type="evidence" value="ECO:0007669"/>
    <property type="project" value="UniProtKB-SubCell"/>
</dbReference>
<evidence type="ECO:0000256" key="5">
    <source>
        <dbReference type="ARBA" id="ARBA00022781"/>
    </source>
</evidence>
<dbReference type="SUPFAM" id="SSF47928">
    <property type="entry name" value="N-terminal domain of the delta subunit of the F1F0-ATP synthase"/>
    <property type="match status" value="1"/>
</dbReference>
<dbReference type="PANTHER" id="PTHR11910">
    <property type="entry name" value="ATP SYNTHASE DELTA CHAIN"/>
    <property type="match status" value="1"/>
</dbReference>
<dbReference type="Gene3D" id="1.10.520.20">
    <property type="entry name" value="N-terminal domain of the delta subunit of the F1F0-ATP synthase"/>
    <property type="match status" value="1"/>
</dbReference>
<dbReference type="OrthoDB" id="1262810at2759"/>
<dbReference type="NCBIfam" id="TIGR01145">
    <property type="entry name" value="ATP_synt_delta"/>
    <property type="match status" value="1"/>
</dbReference>
<accession>A0A2H9THS2</accession>
<dbReference type="InterPro" id="IPR026015">
    <property type="entry name" value="ATP_synth_OSCP/delta_N_sf"/>
</dbReference>
<dbReference type="EMBL" id="MTSL01000181">
    <property type="protein sequence ID" value="PJF17259.1"/>
    <property type="molecule type" value="Genomic_DNA"/>
</dbReference>
<comment type="caution">
    <text evidence="9">The sequence shown here is derived from an EMBL/GenBank/DDBJ whole genome shotgun (WGS) entry which is preliminary data.</text>
</comment>
<name>A0A2H9THS2_9FUNG</name>
<dbReference type="Proteomes" id="UP000240830">
    <property type="component" value="Unassembled WGS sequence"/>
</dbReference>
<keyword evidence="7" id="KW-0472">Membrane</keyword>
<evidence type="ECO:0000256" key="2">
    <source>
        <dbReference type="ARBA" id="ARBA00007046"/>
    </source>
</evidence>
<comment type="similarity">
    <text evidence="2">Belongs to the ATPase delta chain family.</text>
</comment>
<evidence type="ECO:0000256" key="3">
    <source>
        <dbReference type="ARBA" id="ARBA00014723"/>
    </source>
</evidence>
<organism evidence="9 10">
    <name type="scientific">Paramicrosporidium saccamoebae</name>
    <dbReference type="NCBI Taxonomy" id="1246581"/>
    <lineage>
        <taxon>Eukaryota</taxon>
        <taxon>Fungi</taxon>
        <taxon>Fungi incertae sedis</taxon>
        <taxon>Cryptomycota</taxon>
        <taxon>Cryptomycota incertae sedis</taxon>
        <taxon>Paramicrosporidium</taxon>
    </lineage>
</organism>
<evidence type="ECO:0000256" key="6">
    <source>
        <dbReference type="ARBA" id="ARBA00023065"/>
    </source>
</evidence>
<evidence type="ECO:0000256" key="8">
    <source>
        <dbReference type="ARBA" id="ARBA00023310"/>
    </source>
</evidence>
<keyword evidence="6" id="KW-0406">Ion transport</keyword>
<dbReference type="PRINTS" id="PR00125">
    <property type="entry name" value="ATPASEDELTA"/>
</dbReference>
<keyword evidence="8" id="KW-0066">ATP synthesis</keyword>
<dbReference type="STRING" id="1246581.A0A2H9THS2"/>
<dbReference type="AlphaFoldDB" id="A0A2H9THS2"/>
<dbReference type="Pfam" id="PF00213">
    <property type="entry name" value="OSCP"/>
    <property type="match status" value="1"/>
</dbReference>
<dbReference type="InterPro" id="IPR000711">
    <property type="entry name" value="ATPase_OSCP/dsu"/>
</dbReference>
<dbReference type="HAMAP" id="MF_01416">
    <property type="entry name" value="ATP_synth_delta_bact"/>
    <property type="match status" value="1"/>
</dbReference>
<evidence type="ECO:0000256" key="4">
    <source>
        <dbReference type="ARBA" id="ARBA00022448"/>
    </source>
</evidence>
<keyword evidence="5" id="KW-0375">Hydrogen ion transport</keyword>
<keyword evidence="10" id="KW-1185">Reference proteome</keyword>
<proteinExistence type="inferred from homology"/>
<keyword evidence="4" id="KW-0813">Transport</keyword>
<comment type="subcellular location">
    <subcellularLocation>
        <location evidence="1">Membrane</location>
    </subcellularLocation>
</comment>
<reference evidence="9 10" key="1">
    <citation type="submission" date="2016-10" db="EMBL/GenBank/DDBJ databases">
        <title>The genome of Paramicrosporidium saccamoebae is the missing link in understanding Cryptomycota and Microsporidia evolution.</title>
        <authorList>
            <person name="Quandt C.A."/>
            <person name="Beaudet D."/>
            <person name="Corsaro D."/>
            <person name="Michel R."/>
            <person name="Corradi N."/>
            <person name="James T."/>
        </authorList>
    </citation>
    <scope>NUCLEOTIDE SEQUENCE [LARGE SCALE GENOMIC DNA]</scope>
    <source>
        <strain evidence="9 10">KSL3</strain>
    </source>
</reference>
<evidence type="ECO:0000256" key="1">
    <source>
        <dbReference type="ARBA" id="ARBA00004370"/>
    </source>
</evidence>
<gene>
    <name evidence="9" type="ORF">PSACC_02925</name>
</gene>
<evidence type="ECO:0000313" key="9">
    <source>
        <dbReference type="EMBL" id="PJF17259.1"/>
    </source>
</evidence>
<sequence>MTKVKAAITKSPELQIFLKDPSCRRDQKSATVLSMLSKQNYSEIVVNFFRTVSENGRLAQTLPIIESFEEIMRAHRREVAVKITSAAELDRETIESVKKSVISRFLQEGQVPKVNVIVDPKIMGGLLVEVGDKTIDLSVATRVASLNKSLEESIYQ</sequence>
<evidence type="ECO:0000313" key="10">
    <source>
        <dbReference type="Proteomes" id="UP000240830"/>
    </source>
</evidence>
<protein>
    <recommendedName>
        <fullName evidence="3">ATP synthase subunit 5, mitochondrial</fullName>
    </recommendedName>
</protein>
<dbReference type="GO" id="GO:0046933">
    <property type="term" value="F:proton-transporting ATP synthase activity, rotational mechanism"/>
    <property type="evidence" value="ECO:0007669"/>
    <property type="project" value="InterPro"/>
</dbReference>